<name>A0AAD7KBD1_9AGAR</name>
<reference evidence="1" key="1">
    <citation type="submission" date="2023-03" db="EMBL/GenBank/DDBJ databases">
        <title>Massive genome expansion in bonnet fungi (Mycena s.s.) driven by repeated elements and novel gene families across ecological guilds.</title>
        <authorList>
            <consortium name="Lawrence Berkeley National Laboratory"/>
            <person name="Harder C.B."/>
            <person name="Miyauchi S."/>
            <person name="Viragh M."/>
            <person name="Kuo A."/>
            <person name="Thoen E."/>
            <person name="Andreopoulos B."/>
            <person name="Lu D."/>
            <person name="Skrede I."/>
            <person name="Drula E."/>
            <person name="Henrissat B."/>
            <person name="Morin E."/>
            <person name="Kohler A."/>
            <person name="Barry K."/>
            <person name="LaButti K."/>
            <person name="Morin E."/>
            <person name="Salamov A."/>
            <person name="Lipzen A."/>
            <person name="Mereny Z."/>
            <person name="Hegedus B."/>
            <person name="Baldrian P."/>
            <person name="Stursova M."/>
            <person name="Weitz H."/>
            <person name="Taylor A."/>
            <person name="Grigoriev I.V."/>
            <person name="Nagy L.G."/>
            <person name="Martin F."/>
            <person name="Kauserud H."/>
        </authorList>
    </citation>
    <scope>NUCLEOTIDE SEQUENCE</scope>
    <source>
        <strain evidence="1">CBHHK182m</strain>
    </source>
</reference>
<organism evidence="1 2">
    <name type="scientific">Mycena metata</name>
    <dbReference type="NCBI Taxonomy" id="1033252"/>
    <lineage>
        <taxon>Eukaryota</taxon>
        <taxon>Fungi</taxon>
        <taxon>Dikarya</taxon>
        <taxon>Basidiomycota</taxon>
        <taxon>Agaricomycotina</taxon>
        <taxon>Agaricomycetes</taxon>
        <taxon>Agaricomycetidae</taxon>
        <taxon>Agaricales</taxon>
        <taxon>Marasmiineae</taxon>
        <taxon>Mycenaceae</taxon>
        <taxon>Mycena</taxon>
    </lineage>
</organism>
<protein>
    <recommendedName>
        <fullName evidence="3">F-box domain-containing protein</fullName>
    </recommendedName>
</protein>
<comment type="caution">
    <text evidence="1">The sequence shown here is derived from an EMBL/GenBank/DDBJ whole genome shotgun (WGS) entry which is preliminary data.</text>
</comment>
<evidence type="ECO:0000313" key="2">
    <source>
        <dbReference type="Proteomes" id="UP001215598"/>
    </source>
</evidence>
<accession>A0AAD7KBD1</accession>
<dbReference type="Proteomes" id="UP001215598">
    <property type="component" value="Unassembled WGS sequence"/>
</dbReference>
<gene>
    <name evidence="1" type="ORF">B0H16DRAFT_1299563</name>
</gene>
<sequence>MPDLPCELEREIFELAVISNRKDRLTLCLVARRVQHWVDLIYWKMVTIHRPNSPEAGRFLRFIQSNLKPPGFFAAVKILCLTYSRAAEDACGILAACTQVQRLGCWVDFGGHPDFPQLVSQLPLRRLSMEVNHFLRIPLTPSTWLSYLTHLELVAWHDYDAASLSVLAHFPRLTHVCVNAGFEGGREHAAVVCSSCPLLRVLIFVVNDLLASRSLAYDHRIVLQERLQNIVGDWEAPYFGLPDMWDRADAIVEEQRALTVTGNPGKILYHSAQVCREDSCGKC</sequence>
<evidence type="ECO:0000313" key="1">
    <source>
        <dbReference type="EMBL" id="KAJ7781174.1"/>
    </source>
</evidence>
<dbReference type="EMBL" id="JARKIB010000004">
    <property type="protein sequence ID" value="KAJ7781174.1"/>
    <property type="molecule type" value="Genomic_DNA"/>
</dbReference>
<dbReference type="AlphaFoldDB" id="A0AAD7KBD1"/>
<evidence type="ECO:0008006" key="3">
    <source>
        <dbReference type="Google" id="ProtNLM"/>
    </source>
</evidence>
<proteinExistence type="predicted"/>
<keyword evidence="2" id="KW-1185">Reference proteome</keyword>